<dbReference type="InterPro" id="IPR012340">
    <property type="entry name" value="NA-bd_OB-fold"/>
</dbReference>
<keyword evidence="3" id="KW-0227">DNA damage</keyword>
<organism evidence="7 8">
    <name type="scientific">Pseudorhodoferax soli</name>
    <dbReference type="NCBI Taxonomy" id="545864"/>
    <lineage>
        <taxon>Bacteria</taxon>
        <taxon>Pseudomonadati</taxon>
        <taxon>Pseudomonadota</taxon>
        <taxon>Betaproteobacteria</taxon>
        <taxon>Burkholderiales</taxon>
        <taxon>Comamonadaceae</taxon>
    </lineage>
</organism>
<name>A0A368XV25_9BURK</name>
<dbReference type="AlphaFoldDB" id="A0A368XV25"/>
<dbReference type="NCBIfam" id="NF006592">
    <property type="entry name" value="PRK09125.1"/>
    <property type="match status" value="1"/>
</dbReference>
<dbReference type="Gene3D" id="3.30.470.30">
    <property type="entry name" value="DNA ligase/mRNA capping enzyme"/>
    <property type="match status" value="1"/>
</dbReference>
<dbReference type="InterPro" id="IPR050326">
    <property type="entry name" value="NAD_dep_DNA_ligaseB"/>
</dbReference>
<evidence type="ECO:0000256" key="5">
    <source>
        <dbReference type="SAM" id="SignalP"/>
    </source>
</evidence>
<reference evidence="7 8" key="1">
    <citation type="submission" date="2018-07" db="EMBL/GenBank/DDBJ databases">
        <title>Genomic Encyclopedia of Type Strains, Phase IV (KMG-IV): sequencing the most valuable type-strain genomes for metagenomic binning, comparative biology and taxonomic classification.</title>
        <authorList>
            <person name="Goeker M."/>
        </authorList>
    </citation>
    <scope>NUCLEOTIDE SEQUENCE [LARGE SCALE GENOMIC DNA]</scope>
    <source>
        <strain evidence="7 8">DSM 21634</strain>
    </source>
</reference>
<dbReference type="OrthoDB" id="9782700at2"/>
<sequence>MWTAASARSSAASTANKPRRALLFAALGSALLPAASAWAAPPRLMLANVYRRGMPLAGYWVSEKYDGLRGYWDGRQLWTRGGERVGAPAWFTAPLPAMPLDGELWAGRGRFEHALSTVRSQQPADAAWRAMRFMVFDLPAAPGDFDARLARLHQLLPIAAAPWIVAVPQQRAHTHAALQAQLDRVVQGGGEGLMLHLGSAPYRSERSDDLLKFKPYDDAEARVVAHLPGQGRHAGRLGALLVETGEGLRFKLGGGFTDAQRTAPPAVGALVTYRYNGLNASGLPRHARFLRVRSDA</sequence>
<dbReference type="CDD" id="cd08041">
    <property type="entry name" value="OBF_kDNA_ligase_like"/>
    <property type="match status" value="1"/>
</dbReference>
<dbReference type="Gene3D" id="2.40.50.140">
    <property type="entry name" value="Nucleic acid-binding proteins"/>
    <property type="match status" value="1"/>
</dbReference>
<gene>
    <name evidence="7" type="ORF">DES41_105330</name>
</gene>
<keyword evidence="1 7" id="KW-0436">Ligase</keyword>
<dbReference type="PANTHER" id="PTHR47810:SF1">
    <property type="entry name" value="DNA LIGASE B"/>
    <property type="match status" value="1"/>
</dbReference>
<keyword evidence="8" id="KW-1185">Reference proteome</keyword>
<dbReference type="GO" id="GO:0006281">
    <property type="term" value="P:DNA repair"/>
    <property type="evidence" value="ECO:0007669"/>
    <property type="project" value="UniProtKB-KW"/>
</dbReference>
<comment type="caution">
    <text evidence="7">The sequence shown here is derived from an EMBL/GenBank/DDBJ whole genome shotgun (WGS) entry which is preliminary data.</text>
</comment>
<keyword evidence="5" id="KW-0732">Signal</keyword>
<feature type="signal peptide" evidence="5">
    <location>
        <begin position="1"/>
        <end position="39"/>
    </location>
</feature>
<evidence type="ECO:0000256" key="3">
    <source>
        <dbReference type="ARBA" id="ARBA00022763"/>
    </source>
</evidence>
<feature type="domain" description="DNA ligase OB-like" evidence="6">
    <location>
        <begin position="228"/>
        <end position="293"/>
    </location>
</feature>
<dbReference type="Gene3D" id="3.30.1490.70">
    <property type="match status" value="1"/>
</dbReference>
<feature type="chain" id="PRO_5016943619" evidence="5">
    <location>
        <begin position="40"/>
        <end position="296"/>
    </location>
</feature>
<evidence type="ECO:0000259" key="6">
    <source>
        <dbReference type="Pfam" id="PF14743"/>
    </source>
</evidence>
<dbReference type="CDD" id="cd07896">
    <property type="entry name" value="Adenylation_kDNA_ligase_like"/>
    <property type="match status" value="1"/>
</dbReference>
<protein>
    <submittedName>
        <fullName evidence="7">DNA ligase-1</fullName>
    </submittedName>
</protein>
<dbReference type="Pfam" id="PF14743">
    <property type="entry name" value="DNA_ligase_OB_2"/>
    <property type="match status" value="1"/>
</dbReference>
<dbReference type="InterPro" id="IPR029319">
    <property type="entry name" value="DNA_ligase_OB"/>
</dbReference>
<dbReference type="SUPFAM" id="SSF56091">
    <property type="entry name" value="DNA ligase/mRNA capping enzyme, catalytic domain"/>
    <property type="match status" value="1"/>
</dbReference>
<keyword evidence="4" id="KW-0234">DNA repair</keyword>
<evidence type="ECO:0000313" key="8">
    <source>
        <dbReference type="Proteomes" id="UP000252884"/>
    </source>
</evidence>
<dbReference type="RefSeq" id="WP_114469325.1">
    <property type="nucleotide sequence ID" value="NZ_QPJK01000005.1"/>
</dbReference>
<dbReference type="EMBL" id="QPJK01000005">
    <property type="protein sequence ID" value="RCW70387.1"/>
    <property type="molecule type" value="Genomic_DNA"/>
</dbReference>
<evidence type="ECO:0000313" key="7">
    <source>
        <dbReference type="EMBL" id="RCW70387.1"/>
    </source>
</evidence>
<dbReference type="SUPFAM" id="SSF50249">
    <property type="entry name" value="Nucleic acid-binding proteins"/>
    <property type="match status" value="1"/>
</dbReference>
<dbReference type="Proteomes" id="UP000252884">
    <property type="component" value="Unassembled WGS sequence"/>
</dbReference>
<accession>A0A368XV25</accession>
<keyword evidence="2" id="KW-0235">DNA replication</keyword>
<dbReference type="GO" id="GO:0006260">
    <property type="term" value="P:DNA replication"/>
    <property type="evidence" value="ECO:0007669"/>
    <property type="project" value="UniProtKB-KW"/>
</dbReference>
<evidence type="ECO:0000256" key="2">
    <source>
        <dbReference type="ARBA" id="ARBA00022705"/>
    </source>
</evidence>
<dbReference type="PANTHER" id="PTHR47810">
    <property type="entry name" value="DNA LIGASE"/>
    <property type="match status" value="1"/>
</dbReference>
<dbReference type="GO" id="GO:0016874">
    <property type="term" value="F:ligase activity"/>
    <property type="evidence" value="ECO:0007669"/>
    <property type="project" value="UniProtKB-KW"/>
</dbReference>
<proteinExistence type="predicted"/>
<evidence type="ECO:0000256" key="4">
    <source>
        <dbReference type="ARBA" id="ARBA00023204"/>
    </source>
</evidence>
<evidence type="ECO:0000256" key="1">
    <source>
        <dbReference type="ARBA" id="ARBA00022598"/>
    </source>
</evidence>